<name>A0A2G9CA41_9BURK</name>
<organism evidence="1 2">
    <name type="scientific">Roseateles chitinivorans</name>
    <dbReference type="NCBI Taxonomy" id="2917965"/>
    <lineage>
        <taxon>Bacteria</taxon>
        <taxon>Pseudomonadati</taxon>
        <taxon>Pseudomonadota</taxon>
        <taxon>Betaproteobacteria</taxon>
        <taxon>Burkholderiales</taxon>
        <taxon>Sphaerotilaceae</taxon>
        <taxon>Roseateles</taxon>
    </lineage>
</organism>
<sequence>MDGDALATPAAETAVSCAGTGVVGVSSAAARAALADSVAATAIYRHFEVEIIARFGARDEF</sequence>
<keyword evidence="2" id="KW-1185">Reference proteome</keyword>
<dbReference type="AlphaFoldDB" id="A0A2G9CA41"/>
<accession>A0A2G9CA41</accession>
<evidence type="ECO:0000313" key="1">
    <source>
        <dbReference type="EMBL" id="PIM52399.1"/>
    </source>
</evidence>
<comment type="caution">
    <text evidence="1">The sequence shown here is derived from an EMBL/GenBank/DDBJ whole genome shotgun (WGS) entry which is preliminary data.</text>
</comment>
<reference evidence="1 2" key="1">
    <citation type="submission" date="2017-11" db="EMBL/GenBank/DDBJ databases">
        <title>Draft genome sequence of Mitsuaria sp. HWN-4.</title>
        <authorList>
            <person name="Gundlapally S.R."/>
        </authorList>
    </citation>
    <scope>NUCLEOTIDE SEQUENCE [LARGE SCALE GENOMIC DNA]</scope>
    <source>
        <strain evidence="1 2">HWN-4</strain>
    </source>
</reference>
<dbReference type="RefSeq" id="WP_099862373.1">
    <property type="nucleotide sequence ID" value="NZ_PEOG01000038.1"/>
</dbReference>
<dbReference type="Proteomes" id="UP000231501">
    <property type="component" value="Unassembled WGS sequence"/>
</dbReference>
<gene>
    <name evidence="1" type="ORF">CS062_14690</name>
</gene>
<protein>
    <submittedName>
        <fullName evidence="1">Uncharacterized protein</fullName>
    </submittedName>
</protein>
<dbReference type="EMBL" id="PEOG01000038">
    <property type="protein sequence ID" value="PIM52399.1"/>
    <property type="molecule type" value="Genomic_DNA"/>
</dbReference>
<proteinExistence type="predicted"/>
<evidence type="ECO:0000313" key="2">
    <source>
        <dbReference type="Proteomes" id="UP000231501"/>
    </source>
</evidence>